<dbReference type="GO" id="GO:0006355">
    <property type="term" value="P:regulation of DNA-templated transcription"/>
    <property type="evidence" value="ECO:0007669"/>
    <property type="project" value="InterPro"/>
</dbReference>
<dbReference type="GeneTree" id="ENSGT01010000229562"/>
<sequence length="101" mass="12145">LPMDVHFTSEEWLLLDSRQKTLHREVMLETCRIMSSLGKDVYITFIVMFYLAHWLTLKMKFCCLLSRASIYPPIYTYIIHIYTCCIHTYIYTCTHNKQINK</sequence>
<dbReference type="AlphaFoldDB" id="A0A8C6VIG3"/>
<dbReference type="CDD" id="cd07765">
    <property type="entry name" value="KRAB_A-box"/>
    <property type="match status" value="1"/>
</dbReference>
<dbReference type="Pfam" id="PF01352">
    <property type="entry name" value="KRAB"/>
    <property type="match status" value="1"/>
</dbReference>
<dbReference type="PROSITE" id="PS50805">
    <property type="entry name" value="KRAB"/>
    <property type="match status" value="1"/>
</dbReference>
<keyword evidence="1" id="KW-0472">Membrane</keyword>
<dbReference type="Proteomes" id="UP000694559">
    <property type="component" value="Unplaced"/>
</dbReference>
<feature type="transmembrane region" description="Helical" evidence="1">
    <location>
        <begin position="41"/>
        <end position="57"/>
    </location>
</feature>
<dbReference type="InterPro" id="IPR036051">
    <property type="entry name" value="KRAB_dom_sf"/>
</dbReference>
<evidence type="ECO:0000256" key="1">
    <source>
        <dbReference type="SAM" id="Phobius"/>
    </source>
</evidence>
<evidence type="ECO:0000313" key="3">
    <source>
        <dbReference type="Ensembl" id="ENSNNAP00000002896.1"/>
    </source>
</evidence>
<reference evidence="3" key="2">
    <citation type="submission" date="2025-09" db="UniProtKB">
        <authorList>
            <consortium name="Ensembl"/>
        </authorList>
    </citation>
    <scope>IDENTIFICATION</scope>
</reference>
<reference evidence="3" key="1">
    <citation type="submission" date="2025-08" db="UniProtKB">
        <authorList>
            <consortium name="Ensembl"/>
        </authorList>
    </citation>
    <scope>IDENTIFICATION</scope>
</reference>
<protein>
    <recommendedName>
        <fullName evidence="2">KRAB domain-containing protein</fullName>
    </recommendedName>
</protein>
<feature type="domain" description="KRAB" evidence="2">
    <location>
        <begin position="1"/>
        <end position="73"/>
    </location>
</feature>
<dbReference type="InterPro" id="IPR001909">
    <property type="entry name" value="KRAB"/>
</dbReference>
<evidence type="ECO:0000313" key="4">
    <source>
        <dbReference type="Proteomes" id="UP000694559"/>
    </source>
</evidence>
<keyword evidence="4" id="KW-1185">Reference proteome</keyword>
<organism evidence="3 4">
    <name type="scientific">Naja naja</name>
    <name type="common">Indian cobra</name>
    <dbReference type="NCBI Taxonomy" id="35670"/>
    <lineage>
        <taxon>Eukaryota</taxon>
        <taxon>Metazoa</taxon>
        <taxon>Chordata</taxon>
        <taxon>Craniata</taxon>
        <taxon>Vertebrata</taxon>
        <taxon>Euteleostomi</taxon>
        <taxon>Lepidosauria</taxon>
        <taxon>Squamata</taxon>
        <taxon>Bifurcata</taxon>
        <taxon>Unidentata</taxon>
        <taxon>Episquamata</taxon>
        <taxon>Toxicofera</taxon>
        <taxon>Serpentes</taxon>
        <taxon>Colubroidea</taxon>
        <taxon>Elapidae</taxon>
        <taxon>Elapinae</taxon>
        <taxon>Naja</taxon>
    </lineage>
</organism>
<name>A0A8C6VIG3_NAJNA</name>
<evidence type="ECO:0000259" key="2">
    <source>
        <dbReference type="PROSITE" id="PS50805"/>
    </source>
</evidence>
<dbReference type="OrthoDB" id="9892686at2759"/>
<accession>A0A8C6VIG3</accession>
<dbReference type="OMA" id="IIHIYTC"/>
<dbReference type="SMART" id="SM00349">
    <property type="entry name" value="KRAB"/>
    <property type="match status" value="1"/>
</dbReference>
<dbReference type="Gene3D" id="6.10.140.140">
    <property type="match status" value="1"/>
</dbReference>
<keyword evidence="1" id="KW-0812">Transmembrane</keyword>
<keyword evidence="1" id="KW-1133">Transmembrane helix</keyword>
<proteinExistence type="predicted"/>
<dbReference type="Ensembl" id="ENSNNAT00000003046.1">
    <property type="protein sequence ID" value="ENSNNAP00000002896.1"/>
    <property type="gene ID" value="ENSNNAG00000001993.1"/>
</dbReference>
<dbReference type="SUPFAM" id="SSF109640">
    <property type="entry name" value="KRAB domain (Kruppel-associated box)"/>
    <property type="match status" value="1"/>
</dbReference>